<reference evidence="4 5" key="1">
    <citation type="journal article" date="2011" name="Nature">
        <title>Genome sequencing reveals insights into physiology and longevity of the naked mole rat.</title>
        <authorList>
            <person name="Kim E.B."/>
            <person name="Fang X."/>
            <person name="Fushan A.A."/>
            <person name="Huang Z."/>
            <person name="Lobanov A.V."/>
            <person name="Han L."/>
            <person name="Marino S.M."/>
            <person name="Sun X."/>
            <person name="Turanov A.A."/>
            <person name="Yang P."/>
            <person name="Yim S.H."/>
            <person name="Zhao X."/>
            <person name="Kasaikina M.V."/>
            <person name="Stoletzki N."/>
            <person name="Peng C."/>
            <person name="Polak P."/>
            <person name="Xiong Z."/>
            <person name="Kiezun A."/>
            <person name="Zhu Y."/>
            <person name="Chen Y."/>
            <person name="Kryukov G.V."/>
            <person name="Zhang Q."/>
            <person name="Peshkin L."/>
            <person name="Yang L."/>
            <person name="Bronson R.T."/>
            <person name="Buffenstein R."/>
            <person name="Wang B."/>
            <person name="Han C."/>
            <person name="Li Q."/>
            <person name="Chen L."/>
            <person name="Zhao W."/>
            <person name="Sunyaev S.R."/>
            <person name="Park T.J."/>
            <person name="Zhang G."/>
            <person name="Wang J."/>
            <person name="Gladyshev V.N."/>
        </authorList>
    </citation>
    <scope>NUCLEOTIDE SEQUENCE [LARGE SCALE GENOMIC DNA]</scope>
</reference>
<organism evidence="4 5">
    <name type="scientific">Heterocephalus glaber</name>
    <name type="common">Naked mole rat</name>
    <dbReference type="NCBI Taxonomy" id="10181"/>
    <lineage>
        <taxon>Eukaryota</taxon>
        <taxon>Metazoa</taxon>
        <taxon>Chordata</taxon>
        <taxon>Craniata</taxon>
        <taxon>Vertebrata</taxon>
        <taxon>Euteleostomi</taxon>
        <taxon>Mammalia</taxon>
        <taxon>Eutheria</taxon>
        <taxon>Euarchontoglires</taxon>
        <taxon>Glires</taxon>
        <taxon>Rodentia</taxon>
        <taxon>Hystricomorpha</taxon>
        <taxon>Bathyergidae</taxon>
        <taxon>Heterocephalus</taxon>
    </lineage>
</organism>
<protein>
    <recommendedName>
        <fullName evidence="3">Ig-like domain-containing protein</fullName>
    </recommendedName>
</protein>
<gene>
    <name evidence="4" type="ORF">GW7_14854</name>
</gene>
<dbReference type="InterPro" id="IPR007110">
    <property type="entry name" value="Ig-like_dom"/>
</dbReference>
<dbReference type="Proteomes" id="UP000006813">
    <property type="component" value="Unassembled WGS sequence"/>
</dbReference>
<evidence type="ECO:0000259" key="3">
    <source>
        <dbReference type="PROSITE" id="PS50835"/>
    </source>
</evidence>
<feature type="chain" id="PRO_5003474255" description="Ig-like domain-containing protein" evidence="2">
    <location>
        <begin position="21"/>
        <end position="224"/>
    </location>
</feature>
<dbReference type="AlphaFoldDB" id="G5BCB5"/>
<feature type="compositionally biased region" description="Low complexity" evidence="1">
    <location>
        <begin position="63"/>
        <end position="75"/>
    </location>
</feature>
<keyword evidence="2" id="KW-0732">Signal</keyword>
<evidence type="ECO:0000256" key="1">
    <source>
        <dbReference type="SAM" id="MobiDB-lite"/>
    </source>
</evidence>
<accession>G5BCB5</accession>
<dbReference type="STRING" id="10181.G5BCB5"/>
<feature type="domain" description="Ig-like" evidence="3">
    <location>
        <begin position="58"/>
        <end position="170"/>
    </location>
</feature>
<name>G5BCB5_HETGA</name>
<proteinExistence type="predicted"/>
<feature type="signal peptide" evidence="2">
    <location>
        <begin position="1"/>
        <end position="20"/>
    </location>
</feature>
<feature type="compositionally biased region" description="Polar residues" evidence="1">
    <location>
        <begin position="175"/>
        <end position="192"/>
    </location>
</feature>
<feature type="compositionally biased region" description="Basic and acidic residues" evidence="1">
    <location>
        <begin position="25"/>
        <end position="34"/>
    </location>
</feature>
<dbReference type="InParanoid" id="G5BCB5"/>
<dbReference type="PROSITE" id="PS50835">
    <property type="entry name" value="IG_LIKE"/>
    <property type="match status" value="1"/>
</dbReference>
<evidence type="ECO:0000313" key="4">
    <source>
        <dbReference type="EMBL" id="EHB06925.1"/>
    </source>
</evidence>
<evidence type="ECO:0000256" key="2">
    <source>
        <dbReference type="SAM" id="SignalP"/>
    </source>
</evidence>
<evidence type="ECO:0000313" key="5">
    <source>
        <dbReference type="Proteomes" id="UP000006813"/>
    </source>
</evidence>
<sequence length="224" mass="23706">MDSRAIRCPACFLLICVISAELQEQNRKGSEKEGPQSSQPRCGATFRSARPQKAHLGPEPEAPADQEAPGHPSSAALSLPCAAALTQVLGKGRFQSAGDAVRWGCPRTCRRRLGRPPCVSEQAEVIHREGQAQQQAESTLDVEESRAGDAGIYTCRATTHVHVARSPHVSHTFLSSSSLPPAACTRSTSTPGQVPPPKLGLSHVLVPEKGAQKGLGAQAPEFIP</sequence>
<dbReference type="EMBL" id="JH169536">
    <property type="protein sequence ID" value="EHB06925.1"/>
    <property type="molecule type" value="Genomic_DNA"/>
</dbReference>
<feature type="region of interest" description="Disordered" evidence="1">
    <location>
        <begin position="175"/>
        <end position="200"/>
    </location>
</feature>
<feature type="region of interest" description="Disordered" evidence="1">
    <location>
        <begin position="25"/>
        <end position="75"/>
    </location>
</feature>